<protein>
    <submittedName>
        <fullName evidence="2">DUF2975 domain-containing protein</fullName>
    </submittedName>
</protein>
<name>A0ABW2ZPU0_9MICO</name>
<keyword evidence="1" id="KW-0812">Transmembrane</keyword>
<proteinExistence type="predicted"/>
<feature type="transmembrane region" description="Helical" evidence="1">
    <location>
        <begin position="85"/>
        <end position="108"/>
    </location>
</feature>
<dbReference type="InterPro" id="IPR021354">
    <property type="entry name" value="DUF2975"/>
</dbReference>
<feature type="transmembrane region" description="Helical" evidence="1">
    <location>
        <begin position="169"/>
        <end position="189"/>
    </location>
</feature>
<dbReference type="RefSeq" id="WP_378750758.1">
    <property type="nucleotide sequence ID" value="NZ_JBHSSV010000003.1"/>
</dbReference>
<reference evidence="3" key="1">
    <citation type="journal article" date="2019" name="Int. J. Syst. Evol. Microbiol.">
        <title>The Global Catalogue of Microorganisms (GCM) 10K type strain sequencing project: providing services to taxonomists for standard genome sequencing and annotation.</title>
        <authorList>
            <consortium name="The Broad Institute Genomics Platform"/>
            <consortium name="The Broad Institute Genome Sequencing Center for Infectious Disease"/>
            <person name="Wu L."/>
            <person name="Ma J."/>
        </authorList>
    </citation>
    <scope>NUCLEOTIDE SEQUENCE [LARGE SCALE GENOMIC DNA]</scope>
    <source>
        <strain evidence="3">CCUG 50754</strain>
    </source>
</reference>
<dbReference type="Proteomes" id="UP001597042">
    <property type="component" value="Unassembled WGS sequence"/>
</dbReference>
<feature type="transmembrane region" description="Helical" evidence="1">
    <location>
        <begin position="128"/>
        <end position="149"/>
    </location>
</feature>
<keyword evidence="1" id="KW-1133">Transmembrane helix</keyword>
<sequence length="203" mass="21197">MSRITPQDSGVRGVLDVIVFASLAALCCVIVATVNIVDLASPSGVAVSMPVVADTASLELDGSGAPDVYVITEATVLVAEIATPAMAAFVASILFTAATALTVLFALVRLAFAIRSAQFFSRVTVRTLNFIGAVLFIGPGLAALADAFARSGAYRALGVPYDGMHLLDFIPTLIVWVVALAVAMLAQVFDRGRRMQHDTRGLV</sequence>
<evidence type="ECO:0000256" key="1">
    <source>
        <dbReference type="SAM" id="Phobius"/>
    </source>
</evidence>
<dbReference type="EMBL" id="JBHTIM010000001">
    <property type="protein sequence ID" value="MFD0780394.1"/>
    <property type="molecule type" value="Genomic_DNA"/>
</dbReference>
<keyword evidence="3" id="KW-1185">Reference proteome</keyword>
<dbReference type="Pfam" id="PF11188">
    <property type="entry name" value="DUF2975"/>
    <property type="match status" value="1"/>
</dbReference>
<comment type="caution">
    <text evidence="2">The sequence shown here is derived from an EMBL/GenBank/DDBJ whole genome shotgun (WGS) entry which is preliminary data.</text>
</comment>
<evidence type="ECO:0000313" key="2">
    <source>
        <dbReference type="EMBL" id="MFD0780394.1"/>
    </source>
</evidence>
<evidence type="ECO:0000313" key="3">
    <source>
        <dbReference type="Proteomes" id="UP001597042"/>
    </source>
</evidence>
<gene>
    <name evidence="2" type="ORF">ACFQZV_03655</name>
</gene>
<feature type="transmembrane region" description="Helical" evidence="1">
    <location>
        <begin position="12"/>
        <end position="37"/>
    </location>
</feature>
<accession>A0ABW2ZPU0</accession>
<keyword evidence="1" id="KW-0472">Membrane</keyword>
<organism evidence="2 3">
    <name type="scientific">Microbacterium koreense</name>
    <dbReference type="NCBI Taxonomy" id="323761"/>
    <lineage>
        <taxon>Bacteria</taxon>
        <taxon>Bacillati</taxon>
        <taxon>Actinomycetota</taxon>
        <taxon>Actinomycetes</taxon>
        <taxon>Micrococcales</taxon>
        <taxon>Microbacteriaceae</taxon>
        <taxon>Microbacterium</taxon>
    </lineage>
</organism>